<dbReference type="GO" id="GO:0016787">
    <property type="term" value="F:hydrolase activity"/>
    <property type="evidence" value="ECO:0007669"/>
    <property type="project" value="UniProtKB-KW"/>
</dbReference>
<dbReference type="PANTHER" id="PTHR23088:SF27">
    <property type="entry name" value="DEAMINATED GLUTATHIONE AMIDASE"/>
    <property type="match status" value="1"/>
</dbReference>
<evidence type="ECO:0000256" key="1">
    <source>
        <dbReference type="ARBA" id="ARBA00010613"/>
    </source>
</evidence>
<organism evidence="3 4">
    <name type="scientific">Kitasatospora viridis</name>
    <dbReference type="NCBI Taxonomy" id="281105"/>
    <lineage>
        <taxon>Bacteria</taxon>
        <taxon>Bacillati</taxon>
        <taxon>Actinomycetota</taxon>
        <taxon>Actinomycetes</taxon>
        <taxon>Kitasatosporales</taxon>
        <taxon>Streptomycetaceae</taxon>
        <taxon>Kitasatospora</taxon>
    </lineage>
</organism>
<dbReference type="Proteomes" id="UP000317940">
    <property type="component" value="Unassembled WGS sequence"/>
</dbReference>
<dbReference type="PANTHER" id="PTHR23088">
    <property type="entry name" value="NITRILASE-RELATED"/>
    <property type="match status" value="1"/>
</dbReference>
<dbReference type="SUPFAM" id="SSF56317">
    <property type="entry name" value="Carbon-nitrogen hydrolase"/>
    <property type="match status" value="1"/>
</dbReference>
<evidence type="ECO:0000313" key="4">
    <source>
        <dbReference type="Proteomes" id="UP000317940"/>
    </source>
</evidence>
<dbReference type="EMBL" id="VIWT01000001">
    <property type="protein sequence ID" value="TWF98319.1"/>
    <property type="molecule type" value="Genomic_DNA"/>
</dbReference>
<reference evidence="3 4" key="1">
    <citation type="submission" date="2019-06" db="EMBL/GenBank/DDBJ databases">
        <title>Sequencing the genomes of 1000 actinobacteria strains.</title>
        <authorList>
            <person name="Klenk H.-P."/>
        </authorList>
    </citation>
    <scope>NUCLEOTIDE SEQUENCE [LARGE SCALE GENOMIC DNA]</scope>
    <source>
        <strain evidence="3 4">DSM 44826</strain>
    </source>
</reference>
<sequence length="292" mass="30473">MTATHVSAVPATPPLPTSPLRIAAAQSTVVSGDVEANAARAAELIRRAAAEGVRLVLFAEKFLTGYEPALIAADPVRYTVTEEDPRLAPITEACRETGTAAVVGAAGRDAEGTLRVSVLVIGGDGAVRARYDKQHLFHTEVELYTPGEHGCTVELDGWRLGLGICYDSGFPEHARAAALDGCHAYLASALFGTGHGRVQRAVWFPARALDNTCYVLLANHIGATGGWDTCGGSSAWGPDGVLLADAGQTECGLAIAELDPAVLATTRAELEMLADLPARETAAPAPRIQVKL</sequence>
<gene>
    <name evidence="3" type="ORF">FHX73_112126</name>
</gene>
<dbReference type="CDD" id="cd07197">
    <property type="entry name" value="nitrilase"/>
    <property type="match status" value="1"/>
</dbReference>
<dbReference type="Gene3D" id="3.60.110.10">
    <property type="entry name" value="Carbon-nitrogen hydrolase"/>
    <property type="match status" value="1"/>
</dbReference>
<protein>
    <submittedName>
        <fullName evidence="3">Putative amidohydrolase</fullName>
    </submittedName>
</protein>
<proteinExistence type="inferred from homology"/>
<dbReference type="InterPro" id="IPR036526">
    <property type="entry name" value="C-N_Hydrolase_sf"/>
</dbReference>
<accession>A0A561UG31</accession>
<comment type="similarity">
    <text evidence="1">Belongs to the carbon-nitrogen hydrolase superfamily. NIT1/NIT2 family.</text>
</comment>
<dbReference type="RefSeq" id="WP_145904770.1">
    <property type="nucleotide sequence ID" value="NZ_BAAAMZ010000031.1"/>
</dbReference>
<keyword evidence="4" id="KW-1185">Reference proteome</keyword>
<evidence type="ECO:0000313" key="3">
    <source>
        <dbReference type="EMBL" id="TWF98319.1"/>
    </source>
</evidence>
<comment type="caution">
    <text evidence="3">The sequence shown here is derived from an EMBL/GenBank/DDBJ whole genome shotgun (WGS) entry which is preliminary data.</text>
</comment>
<dbReference type="AlphaFoldDB" id="A0A561UG31"/>
<dbReference type="InterPro" id="IPR003010">
    <property type="entry name" value="C-N_Hydrolase"/>
</dbReference>
<dbReference type="PROSITE" id="PS50263">
    <property type="entry name" value="CN_HYDROLASE"/>
    <property type="match status" value="1"/>
</dbReference>
<keyword evidence="3" id="KW-0378">Hydrolase</keyword>
<dbReference type="OrthoDB" id="4532287at2"/>
<dbReference type="Pfam" id="PF00795">
    <property type="entry name" value="CN_hydrolase"/>
    <property type="match status" value="1"/>
</dbReference>
<name>A0A561UG31_9ACTN</name>
<feature type="domain" description="CN hydrolase" evidence="2">
    <location>
        <begin position="20"/>
        <end position="260"/>
    </location>
</feature>
<evidence type="ECO:0000259" key="2">
    <source>
        <dbReference type="PROSITE" id="PS50263"/>
    </source>
</evidence>